<accession>A0A7S1SUJ8</accession>
<keyword evidence="3 4" id="KW-0687">Ribonucleoprotein</keyword>
<feature type="compositionally biased region" description="Basic residues" evidence="5">
    <location>
        <begin position="21"/>
        <end position="30"/>
    </location>
</feature>
<evidence type="ECO:0000313" key="6">
    <source>
        <dbReference type="EMBL" id="CAD9208940.1"/>
    </source>
</evidence>
<evidence type="ECO:0000256" key="2">
    <source>
        <dbReference type="ARBA" id="ARBA00022980"/>
    </source>
</evidence>
<dbReference type="InterPro" id="IPR004977">
    <property type="entry name" value="Ribosomal_eS25"/>
</dbReference>
<comment type="similarity">
    <text evidence="1 4">Belongs to the eukaryotic ribosomal protein eS25 family.</text>
</comment>
<evidence type="ECO:0000256" key="1">
    <source>
        <dbReference type="ARBA" id="ARBA00009106"/>
    </source>
</evidence>
<evidence type="ECO:0000256" key="4">
    <source>
        <dbReference type="RuleBase" id="RU366057"/>
    </source>
</evidence>
<dbReference type="FunFam" id="3.30.63.20:FF:000001">
    <property type="entry name" value="40S ribosomal protein S25"/>
    <property type="match status" value="1"/>
</dbReference>
<dbReference type="Pfam" id="PF03297">
    <property type="entry name" value="Ribosomal_S25"/>
    <property type="match status" value="1"/>
</dbReference>
<dbReference type="PANTHER" id="PTHR12850">
    <property type="entry name" value="40S RIBOSOMAL PROTEIN S25"/>
    <property type="match status" value="1"/>
</dbReference>
<protein>
    <recommendedName>
        <fullName evidence="4">40S ribosomal protein S25</fullName>
    </recommendedName>
</protein>
<evidence type="ECO:0000256" key="5">
    <source>
        <dbReference type="SAM" id="MobiDB-lite"/>
    </source>
</evidence>
<dbReference type="GO" id="GO:0005840">
    <property type="term" value="C:ribosome"/>
    <property type="evidence" value="ECO:0007669"/>
    <property type="project" value="UniProtKB-KW"/>
</dbReference>
<dbReference type="Gene3D" id="3.30.63.20">
    <property type="match status" value="1"/>
</dbReference>
<dbReference type="EMBL" id="HBGG01021504">
    <property type="protein sequence ID" value="CAD9208940.1"/>
    <property type="molecule type" value="Transcribed_RNA"/>
</dbReference>
<reference evidence="6" key="1">
    <citation type="submission" date="2021-01" db="EMBL/GenBank/DDBJ databases">
        <authorList>
            <person name="Corre E."/>
            <person name="Pelletier E."/>
            <person name="Niang G."/>
            <person name="Scheremetjew M."/>
            <person name="Finn R."/>
            <person name="Kale V."/>
            <person name="Holt S."/>
            <person name="Cochrane G."/>
            <person name="Meng A."/>
            <person name="Brown T."/>
            <person name="Cohen L."/>
        </authorList>
    </citation>
    <scope>NUCLEOTIDE SEQUENCE</scope>
    <source>
        <strain evidence="6">PLY429</strain>
    </source>
</reference>
<gene>
    <name evidence="6" type="ORF">TCHU04912_LOCUS11178</name>
</gene>
<organism evidence="6">
    <name type="scientific">Tetraselmis chuii</name>
    <dbReference type="NCBI Taxonomy" id="63592"/>
    <lineage>
        <taxon>Eukaryota</taxon>
        <taxon>Viridiplantae</taxon>
        <taxon>Chlorophyta</taxon>
        <taxon>core chlorophytes</taxon>
        <taxon>Chlorodendrophyceae</taxon>
        <taxon>Chlorodendrales</taxon>
        <taxon>Chlorodendraceae</taxon>
        <taxon>Tetraselmis</taxon>
    </lineage>
</organism>
<sequence length="107" mass="11870">MAPKVQQSKEAKALAAANSSKGKKKKWSKGKQKEKVNNQVLMDEATYSKFMSEVPKYKLITISVLCDRLRLNGSLARRALKHLESEGIIKPVCLHGQQVIYTRAGAA</sequence>
<name>A0A7S1SUJ8_9CHLO</name>
<proteinExistence type="inferred from homology"/>
<dbReference type="GO" id="GO:1990904">
    <property type="term" value="C:ribonucleoprotein complex"/>
    <property type="evidence" value="ECO:0007669"/>
    <property type="project" value="UniProtKB-KW"/>
</dbReference>
<feature type="region of interest" description="Disordered" evidence="5">
    <location>
        <begin position="1"/>
        <end position="34"/>
    </location>
</feature>
<keyword evidence="2 4" id="KW-0689">Ribosomal protein</keyword>
<dbReference type="AlphaFoldDB" id="A0A7S1SUJ8"/>
<evidence type="ECO:0000256" key="3">
    <source>
        <dbReference type="ARBA" id="ARBA00023274"/>
    </source>
</evidence>